<proteinExistence type="predicted"/>
<sequence>MRPIHKIGVVLLSLMVLSFTYYKESKFYSVNKDGSLTFKPDEKGNIIPDFSRVGYHMGDKEIPDVKVVRTISPAGDGSSQEIIQKAINEVAAMKPDKDGFRGAILLKKGVYKISGAITIKNSGIVLRGEGNDANGTKLIATGKDRRVLIQVSGEGAPREVKGSRTAVTEDYVPVGRFYVEVEKPENFKVGDEIIIYRPGTDAWIKDLQMDKIIERPGTVQWEAKGYNLTFERAITAIKGNKIYINQPIVMPLEKKYGGAEVYKFTFAGRIQEVGVENILFESEYASDTDEEHSWKAIEFDKIDNGWVRNVISRYFATSCVNVDRYARYVTVTDSKCLDPKSVITGGRRYSFNVDGAFNLVKNCETTEGRHDYVSGARTMGPNVFYNCKASNTHADIGPHHRWSAGALYDNIVTDGEINVHDRGNWGSGHGWVGTTQVLWNCTVKRAAVQTPWISGKNYCIGLVGQKYAGRLEGKPDGEWESLGQHVNPQSLYIAQLKARKGNR</sequence>
<keyword evidence="2" id="KW-1185">Reference proteome</keyword>
<accession>A0A5C0VM25</accession>
<name>A0A5C0VM25_9SPHI</name>
<evidence type="ECO:0000313" key="2">
    <source>
        <dbReference type="Proteomes" id="UP000323653"/>
    </source>
</evidence>
<dbReference type="KEGG" id="pej:FYC62_04280"/>
<dbReference type="SUPFAM" id="SSF51126">
    <property type="entry name" value="Pectin lyase-like"/>
    <property type="match status" value="1"/>
</dbReference>
<reference evidence="1 2" key="1">
    <citation type="submission" date="2019-08" db="EMBL/GenBank/DDBJ databases">
        <title>Pedobacter sp. nov., isolated from Han river, South Korea.</title>
        <authorList>
            <person name="Lee D.-H."/>
            <person name="Kim Y.-S."/>
            <person name="Hwang E.-M."/>
            <person name="Le Tran T.C."/>
            <person name="Cha C.-J."/>
        </authorList>
    </citation>
    <scope>NUCLEOTIDE SEQUENCE [LARGE SCALE GENOMIC DNA]</scope>
    <source>
        <strain evidence="1 2">CJ43</strain>
    </source>
</reference>
<evidence type="ECO:0008006" key="3">
    <source>
        <dbReference type="Google" id="ProtNLM"/>
    </source>
</evidence>
<organism evidence="1 2">
    <name type="scientific">Pedobacter aquae</name>
    <dbReference type="NCBI Taxonomy" id="2605747"/>
    <lineage>
        <taxon>Bacteria</taxon>
        <taxon>Pseudomonadati</taxon>
        <taxon>Bacteroidota</taxon>
        <taxon>Sphingobacteriia</taxon>
        <taxon>Sphingobacteriales</taxon>
        <taxon>Sphingobacteriaceae</taxon>
        <taxon>Pedobacter</taxon>
    </lineage>
</organism>
<evidence type="ECO:0000313" key="1">
    <source>
        <dbReference type="EMBL" id="QEK53227.1"/>
    </source>
</evidence>
<dbReference type="Gene3D" id="2.160.20.10">
    <property type="entry name" value="Single-stranded right-handed beta-helix, Pectin lyase-like"/>
    <property type="match status" value="1"/>
</dbReference>
<dbReference type="AlphaFoldDB" id="A0A5C0VM25"/>
<dbReference type="InterPro" id="IPR011050">
    <property type="entry name" value="Pectin_lyase_fold/virulence"/>
</dbReference>
<dbReference type="InterPro" id="IPR012334">
    <property type="entry name" value="Pectin_lyas_fold"/>
</dbReference>
<protein>
    <recommendedName>
        <fullName evidence="3">Pectate lyase-like protein</fullName>
    </recommendedName>
</protein>
<dbReference type="Proteomes" id="UP000323653">
    <property type="component" value="Chromosome"/>
</dbReference>
<dbReference type="EMBL" id="CP043329">
    <property type="protein sequence ID" value="QEK53227.1"/>
    <property type="molecule type" value="Genomic_DNA"/>
</dbReference>
<gene>
    <name evidence="1" type="ORF">FYC62_04280</name>
</gene>